<feature type="region of interest" description="Disordered" evidence="2">
    <location>
        <begin position="180"/>
        <end position="202"/>
    </location>
</feature>
<dbReference type="PANTHER" id="PTHR43214">
    <property type="entry name" value="TWO-COMPONENT RESPONSE REGULATOR"/>
    <property type="match status" value="1"/>
</dbReference>
<accession>A0A508ST58</accession>
<dbReference type="SUPFAM" id="SSF52172">
    <property type="entry name" value="CheY-like"/>
    <property type="match status" value="1"/>
</dbReference>
<dbReference type="InterPro" id="IPR011006">
    <property type="entry name" value="CheY-like_superfamily"/>
</dbReference>
<dbReference type="Gene3D" id="1.10.10.10">
    <property type="entry name" value="Winged helix-like DNA-binding domain superfamily/Winged helix DNA-binding domain"/>
    <property type="match status" value="1"/>
</dbReference>
<dbReference type="PROSITE" id="PS00622">
    <property type="entry name" value="HTH_LUXR_1"/>
    <property type="match status" value="1"/>
</dbReference>
<dbReference type="InterPro" id="IPR036388">
    <property type="entry name" value="WH-like_DNA-bd_sf"/>
</dbReference>
<dbReference type="Proteomes" id="UP000328092">
    <property type="component" value="Unassembled WGS sequence"/>
</dbReference>
<feature type="region of interest" description="Disordered" evidence="2">
    <location>
        <begin position="137"/>
        <end position="160"/>
    </location>
</feature>
<evidence type="ECO:0000256" key="1">
    <source>
        <dbReference type="ARBA" id="ARBA00023125"/>
    </source>
</evidence>
<dbReference type="AlphaFoldDB" id="A0A508ST58"/>
<dbReference type="PROSITE" id="PS50043">
    <property type="entry name" value="HTH_LUXR_2"/>
    <property type="match status" value="1"/>
</dbReference>
<keyword evidence="5" id="KW-1185">Reference proteome</keyword>
<reference evidence="4" key="1">
    <citation type="submission" date="2019-02" db="EMBL/GenBank/DDBJ databases">
        <authorList>
            <person name="Pothier F.J."/>
        </authorList>
    </citation>
    <scope>NUCLEOTIDE SEQUENCE</scope>
    <source>
        <strain evidence="4">CI-1B</strain>
    </source>
</reference>
<dbReference type="GO" id="GO:0006355">
    <property type="term" value="P:regulation of DNA-templated transcription"/>
    <property type="evidence" value="ECO:0007669"/>
    <property type="project" value="InterPro"/>
</dbReference>
<protein>
    <submittedName>
        <fullName evidence="4">Response regulator protein VraR</fullName>
    </submittedName>
</protein>
<feature type="domain" description="HTH luxR-type" evidence="3">
    <location>
        <begin position="198"/>
        <end position="263"/>
    </location>
</feature>
<sequence length="273" mass="29253">MAKKTVTVIMEPRLLVREALESLIKNYSYRVVCSIGSAADIDNATAPDDPKLVILGGESIDHAIAEAVSVRKRWPGSKIVALFEHATIADFQRLLTSDVDGCVPLFASPETLIRTLDLVKIEDARVVVMASMRSPTVWPSSTSKVRPPPGANGEVSSGHAEHHANPVNVVSLSAKSTITGYSPAQSNGPEDRVQAAGSPLSGPKLSEREAQILDGLVQGHANKVIARTCDITEATVKVHMKSILRKIQVANRTQAAVWALEHGHSVHQVKDAC</sequence>
<evidence type="ECO:0000256" key="2">
    <source>
        <dbReference type="SAM" id="MobiDB-lite"/>
    </source>
</evidence>
<gene>
    <name evidence="4" type="primary">vraR</name>
    <name evidence="4" type="ORF">CI1B_02830</name>
</gene>
<dbReference type="InterPro" id="IPR000792">
    <property type="entry name" value="Tscrpt_reg_LuxR_C"/>
</dbReference>
<dbReference type="SMART" id="SM00421">
    <property type="entry name" value="HTH_LUXR"/>
    <property type="match status" value="1"/>
</dbReference>
<dbReference type="SUPFAM" id="SSF46894">
    <property type="entry name" value="C-terminal effector domain of the bipartite response regulators"/>
    <property type="match status" value="1"/>
</dbReference>
<comment type="caution">
    <text evidence="4">The sequence shown here is derived from an EMBL/GenBank/DDBJ whole genome shotgun (WGS) entry which is preliminary data.</text>
</comment>
<dbReference type="GO" id="GO:0003677">
    <property type="term" value="F:DNA binding"/>
    <property type="evidence" value="ECO:0007669"/>
    <property type="project" value="UniProtKB-KW"/>
</dbReference>
<dbReference type="PANTHER" id="PTHR43214:SF42">
    <property type="entry name" value="TRANSCRIPTIONAL REGULATORY PROTEIN DESR"/>
    <property type="match status" value="1"/>
</dbReference>
<name>A0A508ST58_9BRAD</name>
<proteinExistence type="predicted"/>
<keyword evidence="1" id="KW-0238">DNA-binding</keyword>
<dbReference type="CDD" id="cd06170">
    <property type="entry name" value="LuxR_C_like"/>
    <property type="match status" value="1"/>
</dbReference>
<dbReference type="InterPro" id="IPR039420">
    <property type="entry name" value="WalR-like"/>
</dbReference>
<evidence type="ECO:0000313" key="5">
    <source>
        <dbReference type="Proteomes" id="UP000328092"/>
    </source>
</evidence>
<dbReference type="InterPro" id="IPR016032">
    <property type="entry name" value="Sig_transdc_resp-reg_C-effctor"/>
</dbReference>
<dbReference type="PRINTS" id="PR00038">
    <property type="entry name" value="HTHLUXR"/>
</dbReference>
<evidence type="ECO:0000313" key="4">
    <source>
        <dbReference type="EMBL" id="VIO65186.1"/>
    </source>
</evidence>
<dbReference type="Pfam" id="PF00196">
    <property type="entry name" value="GerE"/>
    <property type="match status" value="1"/>
</dbReference>
<organism evidence="4 5">
    <name type="scientific">Bradyrhizobium ivorense</name>
    <dbReference type="NCBI Taxonomy" id="2511166"/>
    <lineage>
        <taxon>Bacteria</taxon>
        <taxon>Pseudomonadati</taxon>
        <taxon>Pseudomonadota</taxon>
        <taxon>Alphaproteobacteria</taxon>
        <taxon>Hyphomicrobiales</taxon>
        <taxon>Nitrobacteraceae</taxon>
        <taxon>Bradyrhizobium</taxon>
    </lineage>
</organism>
<evidence type="ECO:0000259" key="3">
    <source>
        <dbReference type="PROSITE" id="PS50043"/>
    </source>
</evidence>
<dbReference type="EMBL" id="CAADFC020000004">
    <property type="protein sequence ID" value="VIO65186.1"/>
    <property type="molecule type" value="Genomic_DNA"/>
</dbReference>